<evidence type="ECO:0000256" key="5">
    <source>
        <dbReference type="ARBA" id="ARBA00023128"/>
    </source>
</evidence>
<evidence type="ECO:0000256" key="4">
    <source>
        <dbReference type="ARBA" id="ARBA00022989"/>
    </source>
</evidence>
<feature type="transmembrane region" description="Helical" evidence="8">
    <location>
        <begin position="70"/>
        <end position="93"/>
    </location>
</feature>
<evidence type="ECO:0000256" key="7">
    <source>
        <dbReference type="PROSITE-ProRule" id="PRU01094"/>
    </source>
</evidence>
<comment type="subcellular location">
    <subcellularLocation>
        <location evidence="1">Mitochondrion inner membrane</location>
        <topology evidence="1">Single-pass membrane protein</topology>
    </subcellularLocation>
</comment>
<feature type="non-terminal residue" evidence="10">
    <location>
        <position position="356"/>
    </location>
</feature>
<evidence type="ECO:0000256" key="6">
    <source>
        <dbReference type="ARBA" id="ARBA00023136"/>
    </source>
</evidence>
<dbReference type="GO" id="GO:0043022">
    <property type="term" value="F:ribosome binding"/>
    <property type="evidence" value="ECO:0007669"/>
    <property type="project" value="InterPro"/>
</dbReference>
<dbReference type="OrthoDB" id="275278at2759"/>
<dbReference type="InterPro" id="IPR033122">
    <property type="entry name" value="LETM1-like_RBD"/>
</dbReference>
<evidence type="ECO:0000313" key="10">
    <source>
        <dbReference type="EMBL" id="RKP26074.1"/>
    </source>
</evidence>
<dbReference type="Pfam" id="PF07766">
    <property type="entry name" value="LETM1_RBD"/>
    <property type="match status" value="1"/>
</dbReference>
<keyword evidence="4 8" id="KW-1133">Transmembrane helix</keyword>
<sequence>TSSAAPSATVVKPKKPLKQRIKEELLHYWHGSKLLAKEVRISSKLLWHMLKGEQLTRREQRQLRRTASDLFRLVPFSVFIIVPFMELLLPVALKLFPGMLPSTFEAKEVKEEKRRKLLKVRIEMAKFLRETIDESTSAKQGNNSKAPTTELIDFFMQLRSSEASMDNNELLSIAKKFGDDLTLDNLSRPQLISMCRFMGINAFGTDNFLRYQLRNRMRQIKADDRLIAAEGVDTLTPQELVHACSSRGLRTVGVPESHLRTALSQWLDLHLEQQLPSTLLVLTYAFSLLAPVPSSAPEALQATLSSLPHELVNEAQLNMLEREGLATAKQRLDVIEEQEELIEDERERRKVSGRCK</sequence>
<feature type="domain" description="Letm1 RBD" evidence="9">
    <location>
        <begin position="116"/>
        <end position="344"/>
    </location>
</feature>
<reference evidence="11" key="1">
    <citation type="journal article" date="2018" name="Nat. Microbiol.">
        <title>Leveraging single-cell genomics to expand the fungal tree of life.</title>
        <authorList>
            <person name="Ahrendt S.R."/>
            <person name="Quandt C.A."/>
            <person name="Ciobanu D."/>
            <person name="Clum A."/>
            <person name="Salamov A."/>
            <person name="Andreopoulos B."/>
            <person name="Cheng J.F."/>
            <person name="Woyke T."/>
            <person name="Pelin A."/>
            <person name="Henrissat B."/>
            <person name="Reynolds N.K."/>
            <person name="Benny G.L."/>
            <person name="Smith M.E."/>
            <person name="James T.Y."/>
            <person name="Grigoriev I.V."/>
        </authorList>
    </citation>
    <scope>NUCLEOTIDE SEQUENCE [LARGE SCALE GENOMIC DNA]</scope>
    <source>
        <strain evidence="11">Benny S71-1</strain>
    </source>
</reference>
<dbReference type="EMBL" id="KZ989523">
    <property type="protein sequence ID" value="RKP26074.1"/>
    <property type="molecule type" value="Genomic_DNA"/>
</dbReference>
<dbReference type="GO" id="GO:0005743">
    <property type="term" value="C:mitochondrial inner membrane"/>
    <property type="evidence" value="ECO:0007669"/>
    <property type="project" value="UniProtKB-SubCell"/>
</dbReference>
<dbReference type="InterPro" id="IPR044202">
    <property type="entry name" value="LETM1/MDM38-like"/>
</dbReference>
<keyword evidence="3" id="KW-0999">Mitochondrion inner membrane</keyword>
<keyword evidence="6 8" id="KW-0472">Membrane</keyword>
<dbReference type="AlphaFoldDB" id="A0A4P9Z0Y5"/>
<evidence type="ECO:0000256" key="8">
    <source>
        <dbReference type="SAM" id="Phobius"/>
    </source>
</evidence>
<dbReference type="PANTHER" id="PTHR14009:SF1">
    <property type="entry name" value="MITOCHONDRIAL PROTON_CALCIUM EXCHANGER PROTEIN"/>
    <property type="match status" value="1"/>
</dbReference>
<keyword evidence="2 8" id="KW-0812">Transmembrane</keyword>
<dbReference type="GO" id="GO:0030003">
    <property type="term" value="P:intracellular monoatomic cation homeostasis"/>
    <property type="evidence" value="ECO:0007669"/>
    <property type="project" value="TreeGrafter"/>
</dbReference>
<gene>
    <name evidence="10" type="ORF">SYNPS1DRAFT_7177</name>
</gene>
<proteinExistence type="predicted"/>
<evidence type="ECO:0000256" key="2">
    <source>
        <dbReference type="ARBA" id="ARBA00022692"/>
    </source>
</evidence>
<evidence type="ECO:0000259" key="9">
    <source>
        <dbReference type="PROSITE" id="PS51758"/>
    </source>
</evidence>
<organism evidence="10 11">
    <name type="scientific">Syncephalis pseudoplumigaleata</name>
    <dbReference type="NCBI Taxonomy" id="1712513"/>
    <lineage>
        <taxon>Eukaryota</taxon>
        <taxon>Fungi</taxon>
        <taxon>Fungi incertae sedis</taxon>
        <taxon>Zoopagomycota</taxon>
        <taxon>Zoopagomycotina</taxon>
        <taxon>Zoopagomycetes</taxon>
        <taxon>Zoopagales</taxon>
        <taxon>Piptocephalidaceae</taxon>
        <taxon>Syncephalis</taxon>
    </lineage>
</organism>
<dbReference type="Proteomes" id="UP000278143">
    <property type="component" value="Unassembled WGS sequence"/>
</dbReference>
<dbReference type="PANTHER" id="PTHR14009">
    <property type="entry name" value="LEUCINE ZIPPER-EF-HAND CONTAINING TRANSMEMBRANE PROTEIN"/>
    <property type="match status" value="1"/>
</dbReference>
<keyword evidence="11" id="KW-1185">Reference proteome</keyword>
<protein>
    <submittedName>
        <fullName evidence="10">LETM1-like protein-domain-containing protein</fullName>
    </submittedName>
</protein>
<evidence type="ECO:0000256" key="1">
    <source>
        <dbReference type="ARBA" id="ARBA00004434"/>
    </source>
</evidence>
<dbReference type="PROSITE" id="PS51758">
    <property type="entry name" value="LETM1_RBD"/>
    <property type="match status" value="1"/>
</dbReference>
<keyword evidence="5 7" id="KW-0496">Mitochondrion</keyword>
<feature type="non-terminal residue" evidence="10">
    <location>
        <position position="1"/>
    </location>
</feature>
<evidence type="ECO:0000256" key="3">
    <source>
        <dbReference type="ARBA" id="ARBA00022792"/>
    </source>
</evidence>
<evidence type="ECO:0000313" key="11">
    <source>
        <dbReference type="Proteomes" id="UP000278143"/>
    </source>
</evidence>
<name>A0A4P9Z0Y5_9FUNG</name>
<accession>A0A4P9Z0Y5</accession>